<dbReference type="RefSeq" id="WP_353650954.1">
    <property type="nucleotide sequence ID" value="NZ_CP159218.1"/>
</dbReference>
<dbReference type="GO" id="GO:0050660">
    <property type="term" value="F:flavin adenine dinucleotide binding"/>
    <property type="evidence" value="ECO:0007669"/>
    <property type="project" value="InterPro"/>
</dbReference>
<keyword evidence="2" id="KW-0285">Flavoprotein</keyword>
<dbReference type="PANTHER" id="PTHR10961:SF7">
    <property type="entry name" value="FAD DEPENDENT OXIDOREDUCTASE DOMAIN-CONTAINING PROTEIN"/>
    <property type="match status" value="1"/>
</dbReference>
<dbReference type="InterPro" id="IPR006076">
    <property type="entry name" value="FAD-dep_OxRdtase"/>
</dbReference>
<keyword evidence="4" id="KW-0560">Oxidoreductase</keyword>
<dbReference type="AlphaFoldDB" id="A0AAU8DTJ4"/>
<dbReference type="Gene3D" id="3.50.50.60">
    <property type="entry name" value="FAD/NAD(P)-binding domain"/>
    <property type="match status" value="1"/>
</dbReference>
<evidence type="ECO:0000256" key="3">
    <source>
        <dbReference type="ARBA" id="ARBA00022827"/>
    </source>
</evidence>
<keyword evidence="3" id="KW-0274">FAD</keyword>
<sequence>MRTRVVVVGAGVAGSAAAWRLAERGAEVVLVDRFGAGHDKGASHGSSRIYRHAYSNVHYVRLAAQALRGWETLQDLGGERVLELTGAVDHGDPDALQPLADALDSESVPSHFLDPAEAGKRWPGLRFDTQVLWHAAAGRVHADRAVATLQAAATNRGAQVQRERRVLSIETDPTGVRVRTDGGLLEADQVVVAAGAWTSALVGPHLDYPPIRTTQEQPAHFARVDRGRGTEWPSFIHHPGAGYRGPGIYGLDSPDGVKVGEHGTGPEIDPDVRTAADPALLDRLVDHVRHWIPGVDSRTARPVSCLYSTTPDHDFVIDRVGQVTVAGGFSGHGFKFGPALGDLVAELVLDSKPANPLFALNRFRVPARGTTRR</sequence>
<dbReference type="EMBL" id="CP159218">
    <property type="protein sequence ID" value="XCG65349.1"/>
    <property type="molecule type" value="Genomic_DNA"/>
</dbReference>
<dbReference type="GO" id="GO:0008115">
    <property type="term" value="F:sarcosine oxidase activity"/>
    <property type="evidence" value="ECO:0007669"/>
    <property type="project" value="TreeGrafter"/>
</dbReference>
<dbReference type="Gene3D" id="3.30.9.10">
    <property type="entry name" value="D-Amino Acid Oxidase, subunit A, domain 2"/>
    <property type="match status" value="1"/>
</dbReference>
<evidence type="ECO:0000256" key="2">
    <source>
        <dbReference type="ARBA" id="ARBA00022630"/>
    </source>
</evidence>
<gene>
    <name evidence="6" type="ORF">ABLG96_08710</name>
</gene>
<dbReference type="InterPro" id="IPR045170">
    <property type="entry name" value="MTOX"/>
</dbReference>
<evidence type="ECO:0000256" key="1">
    <source>
        <dbReference type="ARBA" id="ARBA00001974"/>
    </source>
</evidence>
<dbReference type="SUPFAM" id="SSF54373">
    <property type="entry name" value="FAD-linked reductases, C-terminal domain"/>
    <property type="match status" value="1"/>
</dbReference>
<dbReference type="InterPro" id="IPR036188">
    <property type="entry name" value="FAD/NAD-bd_sf"/>
</dbReference>
<reference evidence="6" key="1">
    <citation type="submission" date="2024-05" db="EMBL/GenBank/DDBJ databases">
        <authorList>
            <person name="Cai S.Y."/>
            <person name="Jin L.M."/>
            <person name="Li H.R."/>
        </authorList>
    </citation>
    <scope>NUCLEOTIDE SEQUENCE</scope>
    <source>
        <strain evidence="6">A5-74</strain>
    </source>
</reference>
<evidence type="ECO:0000259" key="5">
    <source>
        <dbReference type="Pfam" id="PF01266"/>
    </source>
</evidence>
<organism evidence="6">
    <name type="scientific">Nakamurella sp. A5-74</name>
    <dbReference type="NCBI Taxonomy" id="3158264"/>
    <lineage>
        <taxon>Bacteria</taxon>
        <taxon>Bacillati</taxon>
        <taxon>Actinomycetota</taxon>
        <taxon>Actinomycetes</taxon>
        <taxon>Nakamurellales</taxon>
        <taxon>Nakamurellaceae</taxon>
        <taxon>Nakamurella</taxon>
    </lineage>
</organism>
<accession>A0AAU8DTJ4</accession>
<name>A0AAU8DTJ4_9ACTN</name>
<feature type="domain" description="FAD dependent oxidoreductase" evidence="5">
    <location>
        <begin position="4"/>
        <end position="347"/>
    </location>
</feature>
<comment type="cofactor">
    <cofactor evidence="1">
        <name>FAD</name>
        <dbReference type="ChEBI" id="CHEBI:57692"/>
    </cofactor>
</comment>
<evidence type="ECO:0000313" key="6">
    <source>
        <dbReference type="EMBL" id="XCG65349.1"/>
    </source>
</evidence>
<protein>
    <submittedName>
        <fullName evidence="6">FAD-dependent oxidoreductase</fullName>
    </submittedName>
</protein>
<dbReference type="SUPFAM" id="SSF51905">
    <property type="entry name" value="FAD/NAD(P)-binding domain"/>
    <property type="match status" value="1"/>
</dbReference>
<proteinExistence type="predicted"/>
<dbReference type="Pfam" id="PF01266">
    <property type="entry name" value="DAO"/>
    <property type="match status" value="1"/>
</dbReference>
<dbReference type="PANTHER" id="PTHR10961">
    <property type="entry name" value="PEROXISOMAL SARCOSINE OXIDASE"/>
    <property type="match status" value="1"/>
</dbReference>
<evidence type="ECO:0000256" key="4">
    <source>
        <dbReference type="ARBA" id="ARBA00023002"/>
    </source>
</evidence>